<gene>
    <name evidence="1" type="ORF">C7B82_07080</name>
</gene>
<protein>
    <submittedName>
        <fullName evidence="1">Uncharacterized protein</fullName>
    </submittedName>
</protein>
<comment type="caution">
    <text evidence="1">The sequence shown here is derived from an EMBL/GenBank/DDBJ whole genome shotgun (WGS) entry which is preliminary data.</text>
</comment>
<sequence length="531" mass="60333">MEQSFEVCPYSIDEFKRILVKHSKASPYLVEQKLHIEYFEQYFQDIGAQTLLIEHHYIDRDFLEDFAAYYARCFPSYSRQCVRIHLFNNTFVADEFEQLLAHPNDSSLTEKLLRQHYLGFVVVKPLPQTVIGRTCVATYLDDSNRRHFPITRRYTVNLFGLSLEVKTLAFQEQDQVTAACATSALWTVFQGTGMQFQHAIPSPVEITKRAFSSFPIATRALPNVDGLTPEMMAQAIRDVGLEPVLVSLGNSLEQVHAHQSHVYAYLRCGIPLVLGFGLLTVSMGSNNAPTGVELRGNHAVAVTGYSLGHSNPVPYSQLGFLLKASRINKLYVHDDQVGPFARMEFDKVQILYQTALYNSMSTSWGGGTCKAVPNLLLIPLYHKIRIPFQLVHDAVFRFDHSFIEQLRSQGKLPSVSQRLEWDIYLTTINVLKDDVFADTLLNEKQRLEILLRSLPRFLWRATAFVGNTKALDLLFDATDVAQGQFFVQAIEYNDEVSTVLREASKEPSLAQTFQTEAEGKIIEWFRDQPIS</sequence>
<accession>A0A2T1EG97</accession>
<evidence type="ECO:0000313" key="2">
    <source>
        <dbReference type="Proteomes" id="UP000239576"/>
    </source>
</evidence>
<proteinExistence type="predicted"/>
<dbReference type="EMBL" id="PVWK01000033">
    <property type="protein sequence ID" value="PSB31728.1"/>
    <property type="molecule type" value="Genomic_DNA"/>
</dbReference>
<dbReference type="AlphaFoldDB" id="A0A2T1EG97"/>
<reference evidence="2" key="1">
    <citation type="submission" date="2018-02" db="EMBL/GenBank/DDBJ databases">
        <authorList>
            <person name="Moore K."/>
            <person name="Momper L."/>
        </authorList>
    </citation>
    <scope>NUCLEOTIDE SEQUENCE [LARGE SCALE GENOMIC DNA]</scope>
    <source>
        <strain evidence="2">ULC18</strain>
    </source>
</reference>
<keyword evidence="2" id="KW-1185">Reference proteome</keyword>
<evidence type="ECO:0000313" key="1">
    <source>
        <dbReference type="EMBL" id="PSB31728.1"/>
    </source>
</evidence>
<dbReference type="OrthoDB" id="6782387at2"/>
<dbReference type="Proteomes" id="UP000239576">
    <property type="component" value="Unassembled WGS sequence"/>
</dbReference>
<dbReference type="RefSeq" id="WP_106255612.1">
    <property type="nucleotide sequence ID" value="NZ_CAWNSW010000086.1"/>
</dbReference>
<reference evidence="1 2" key="2">
    <citation type="submission" date="2018-03" db="EMBL/GenBank/DDBJ databases">
        <title>The ancient ancestry and fast evolution of plastids.</title>
        <authorList>
            <person name="Moore K.R."/>
            <person name="Magnabosco C."/>
            <person name="Momper L."/>
            <person name="Gold D.A."/>
            <person name="Bosak T."/>
            <person name="Fournier G.P."/>
        </authorList>
    </citation>
    <scope>NUCLEOTIDE SEQUENCE [LARGE SCALE GENOMIC DNA]</scope>
    <source>
        <strain evidence="1 2">ULC18</strain>
    </source>
</reference>
<name>A0A2T1EG97_9CYAN</name>
<organism evidence="1 2">
    <name type="scientific">Stenomitos frigidus ULC18</name>
    <dbReference type="NCBI Taxonomy" id="2107698"/>
    <lineage>
        <taxon>Bacteria</taxon>
        <taxon>Bacillati</taxon>
        <taxon>Cyanobacteriota</taxon>
        <taxon>Cyanophyceae</taxon>
        <taxon>Leptolyngbyales</taxon>
        <taxon>Leptolyngbyaceae</taxon>
        <taxon>Stenomitos</taxon>
    </lineage>
</organism>